<keyword evidence="2" id="KW-0813">Transport</keyword>
<dbReference type="GO" id="GO:0005886">
    <property type="term" value="C:plasma membrane"/>
    <property type="evidence" value="ECO:0007669"/>
    <property type="project" value="UniProtKB-SubCell"/>
</dbReference>
<dbReference type="AlphaFoldDB" id="A0A418B3E2"/>
<proteinExistence type="predicted"/>
<name>A0A418B3E2_9STRA</name>
<evidence type="ECO:0000313" key="10">
    <source>
        <dbReference type="EMBL" id="RHY32575.1"/>
    </source>
</evidence>
<evidence type="ECO:0000256" key="9">
    <source>
        <dbReference type="SAM" id="Phobius"/>
    </source>
</evidence>
<feature type="region of interest" description="Disordered" evidence="8">
    <location>
        <begin position="173"/>
        <end position="198"/>
    </location>
</feature>
<keyword evidence="11" id="KW-1185">Reference proteome</keyword>
<dbReference type="PANTHER" id="PTHR46480">
    <property type="entry name" value="F20B24.22"/>
    <property type="match status" value="1"/>
</dbReference>
<feature type="transmembrane region" description="Helical" evidence="9">
    <location>
        <begin position="39"/>
        <end position="58"/>
    </location>
</feature>
<evidence type="ECO:0000256" key="7">
    <source>
        <dbReference type="SAM" id="Coils"/>
    </source>
</evidence>
<keyword evidence="9" id="KW-0812">Transmembrane</keyword>
<dbReference type="Proteomes" id="UP000285060">
    <property type="component" value="Unassembled WGS sequence"/>
</dbReference>
<gene>
    <name evidence="10" type="ORF">DYB32_002441</name>
</gene>
<dbReference type="GO" id="GO:0030171">
    <property type="term" value="F:voltage-gated proton channel activity"/>
    <property type="evidence" value="ECO:0007669"/>
    <property type="project" value="InterPro"/>
</dbReference>
<accession>A0A418B3E2</accession>
<feature type="transmembrane region" description="Helical" evidence="9">
    <location>
        <begin position="78"/>
        <end position="103"/>
    </location>
</feature>
<keyword evidence="7" id="KW-0175">Coiled coil</keyword>
<evidence type="ECO:0000256" key="6">
    <source>
        <dbReference type="ARBA" id="ARBA00023303"/>
    </source>
</evidence>
<keyword evidence="9" id="KW-0472">Membrane</keyword>
<evidence type="ECO:0000256" key="4">
    <source>
        <dbReference type="ARBA" id="ARBA00022882"/>
    </source>
</evidence>
<dbReference type="GO" id="GO:0034702">
    <property type="term" value="C:monoatomic ion channel complex"/>
    <property type="evidence" value="ECO:0007669"/>
    <property type="project" value="UniProtKB-KW"/>
</dbReference>
<evidence type="ECO:0000256" key="8">
    <source>
        <dbReference type="SAM" id="MobiDB-lite"/>
    </source>
</evidence>
<dbReference type="InterPro" id="IPR031846">
    <property type="entry name" value="Hvcn1"/>
</dbReference>
<feature type="coiled-coil region" evidence="7">
    <location>
        <begin position="130"/>
        <end position="157"/>
    </location>
</feature>
<keyword evidence="6" id="KW-0407">Ion channel</keyword>
<comment type="subcellular location">
    <subcellularLocation>
        <location evidence="1">Cell membrane</location>
        <topology evidence="1">Multi-pass membrane protein</topology>
    </subcellularLocation>
</comment>
<keyword evidence="5" id="KW-0406">Ion transport</keyword>
<protein>
    <submittedName>
        <fullName evidence="10">Uncharacterized protein</fullName>
    </submittedName>
</protein>
<reference evidence="10 11" key="1">
    <citation type="submission" date="2018-08" db="EMBL/GenBank/DDBJ databases">
        <title>Aphanomyces genome sequencing and annotation.</title>
        <authorList>
            <person name="Minardi D."/>
            <person name="Oidtmann B."/>
            <person name="Van Der Giezen M."/>
            <person name="Studholme D.J."/>
        </authorList>
    </citation>
    <scope>NUCLEOTIDE SEQUENCE [LARGE SCALE GENOMIC DNA]</scope>
    <source>
        <strain evidence="10 11">NJM0002</strain>
    </source>
</reference>
<organism evidence="10 11">
    <name type="scientific">Aphanomyces invadans</name>
    <dbReference type="NCBI Taxonomy" id="157072"/>
    <lineage>
        <taxon>Eukaryota</taxon>
        <taxon>Sar</taxon>
        <taxon>Stramenopiles</taxon>
        <taxon>Oomycota</taxon>
        <taxon>Saprolegniomycetes</taxon>
        <taxon>Saprolegniales</taxon>
        <taxon>Verrucalvaceae</taxon>
        <taxon>Aphanomyces</taxon>
    </lineage>
</organism>
<evidence type="ECO:0000256" key="5">
    <source>
        <dbReference type="ARBA" id="ARBA00023065"/>
    </source>
</evidence>
<comment type="caution">
    <text evidence="10">The sequence shown here is derived from an EMBL/GenBank/DDBJ whole genome shotgun (WGS) entry which is preliminary data.</text>
</comment>
<dbReference type="VEuPathDB" id="FungiDB:H310_13767"/>
<keyword evidence="9" id="KW-1133">Transmembrane helix</keyword>
<dbReference type="EMBL" id="QUSY01000128">
    <property type="protein sequence ID" value="RHY32575.1"/>
    <property type="molecule type" value="Genomic_DNA"/>
</dbReference>
<sequence length="210" mass="22832">MHEPTKAAAAGDDSAHYVAVGRSNSQAIGAFIEWRETQIVMISLVVLDVAAAATGLVLDLLTQTGVIVPPLLGQLLQSFGGFTLFVFLIELTALVWVFQLAFFTHVGYSIDFLVAVEAAALKVQVLNDALEKEYQAKATLNLALQRYKDEVDTLKEALTIAAMSITRHGVEEVEHDNDEVADDSEDNGDVSLRQPRIVSPDDVFQDALMS</sequence>
<evidence type="ECO:0000256" key="2">
    <source>
        <dbReference type="ARBA" id="ARBA00022448"/>
    </source>
</evidence>
<evidence type="ECO:0000313" key="11">
    <source>
        <dbReference type="Proteomes" id="UP000285060"/>
    </source>
</evidence>
<keyword evidence="3" id="KW-1003">Cell membrane</keyword>
<evidence type="ECO:0000256" key="1">
    <source>
        <dbReference type="ARBA" id="ARBA00004651"/>
    </source>
</evidence>
<keyword evidence="4" id="KW-0851">Voltage-gated channel</keyword>
<evidence type="ECO:0000256" key="3">
    <source>
        <dbReference type="ARBA" id="ARBA00022475"/>
    </source>
</evidence>
<dbReference type="PANTHER" id="PTHR46480:SF1">
    <property type="entry name" value="VOLTAGE-GATED HYDROGEN CHANNEL 1"/>
    <property type="match status" value="1"/>
</dbReference>
<feature type="compositionally biased region" description="Acidic residues" evidence="8">
    <location>
        <begin position="173"/>
        <end position="188"/>
    </location>
</feature>